<reference evidence="3" key="1">
    <citation type="submission" date="2023-02" db="EMBL/GenBank/DDBJ databases">
        <title>Genome of toxic invasive species Heracleum sosnowskyi carries increased number of genes despite the absence of recent whole-genome duplications.</title>
        <authorList>
            <person name="Schelkunov M."/>
            <person name="Shtratnikova V."/>
            <person name="Makarenko M."/>
            <person name="Klepikova A."/>
            <person name="Omelchenko D."/>
            <person name="Novikova G."/>
            <person name="Obukhova E."/>
            <person name="Bogdanov V."/>
            <person name="Penin A."/>
            <person name="Logacheva M."/>
        </authorList>
    </citation>
    <scope>NUCLEOTIDE SEQUENCE</scope>
    <source>
        <strain evidence="3">Hsosn_3</strain>
        <tissue evidence="3">Leaf</tissue>
    </source>
</reference>
<dbReference type="AlphaFoldDB" id="A0AAD8I4Y7"/>
<dbReference type="InterPro" id="IPR044824">
    <property type="entry name" value="MAIN-like"/>
</dbReference>
<dbReference type="EMBL" id="JAUIZM010000006">
    <property type="protein sequence ID" value="KAK1379252.1"/>
    <property type="molecule type" value="Genomic_DNA"/>
</dbReference>
<feature type="compositionally biased region" description="Basic and acidic residues" evidence="1">
    <location>
        <begin position="510"/>
        <end position="519"/>
    </location>
</feature>
<feature type="compositionally biased region" description="Low complexity" evidence="1">
    <location>
        <begin position="614"/>
        <end position="627"/>
    </location>
</feature>
<organism evidence="3 4">
    <name type="scientific">Heracleum sosnowskyi</name>
    <dbReference type="NCBI Taxonomy" id="360622"/>
    <lineage>
        <taxon>Eukaryota</taxon>
        <taxon>Viridiplantae</taxon>
        <taxon>Streptophyta</taxon>
        <taxon>Embryophyta</taxon>
        <taxon>Tracheophyta</taxon>
        <taxon>Spermatophyta</taxon>
        <taxon>Magnoliopsida</taxon>
        <taxon>eudicotyledons</taxon>
        <taxon>Gunneridae</taxon>
        <taxon>Pentapetalae</taxon>
        <taxon>asterids</taxon>
        <taxon>campanulids</taxon>
        <taxon>Apiales</taxon>
        <taxon>Apiaceae</taxon>
        <taxon>Apioideae</taxon>
        <taxon>apioid superclade</taxon>
        <taxon>Tordylieae</taxon>
        <taxon>Tordyliinae</taxon>
        <taxon>Heracleum</taxon>
    </lineage>
</organism>
<evidence type="ECO:0000259" key="2">
    <source>
        <dbReference type="Pfam" id="PF10536"/>
    </source>
</evidence>
<dbReference type="Pfam" id="PF10536">
    <property type="entry name" value="PMD"/>
    <property type="match status" value="1"/>
</dbReference>
<name>A0AAD8I4Y7_9APIA</name>
<feature type="compositionally biased region" description="Polar residues" evidence="1">
    <location>
        <begin position="679"/>
        <end position="689"/>
    </location>
</feature>
<evidence type="ECO:0000256" key="1">
    <source>
        <dbReference type="SAM" id="MobiDB-lite"/>
    </source>
</evidence>
<accession>A0AAD8I4Y7</accession>
<dbReference type="PANTHER" id="PTHR46033">
    <property type="entry name" value="PROTEIN MAIN-LIKE 2"/>
    <property type="match status" value="1"/>
</dbReference>
<dbReference type="PANTHER" id="PTHR46033:SF8">
    <property type="entry name" value="PROTEIN MAINTENANCE OF MERISTEMS-LIKE"/>
    <property type="match status" value="1"/>
</dbReference>
<feature type="domain" description="Aminotransferase-like plant mobile" evidence="2">
    <location>
        <begin position="75"/>
        <end position="444"/>
    </location>
</feature>
<keyword evidence="4" id="KW-1185">Reference proteome</keyword>
<proteinExistence type="predicted"/>
<feature type="region of interest" description="Disordered" evidence="1">
    <location>
        <begin position="510"/>
        <end position="722"/>
    </location>
</feature>
<comment type="caution">
    <text evidence="3">The sequence shown here is derived from an EMBL/GenBank/DDBJ whole genome shotgun (WGS) entry which is preliminary data.</text>
</comment>
<dbReference type="InterPro" id="IPR019557">
    <property type="entry name" value="AminoTfrase-like_pln_mobile"/>
</dbReference>
<reference evidence="3" key="2">
    <citation type="submission" date="2023-05" db="EMBL/GenBank/DDBJ databases">
        <authorList>
            <person name="Schelkunov M.I."/>
        </authorList>
    </citation>
    <scope>NUCLEOTIDE SEQUENCE</scope>
    <source>
        <strain evidence="3">Hsosn_3</strain>
        <tissue evidence="3">Leaf</tissue>
    </source>
</reference>
<gene>
    <name evidence="3" type="ORF">POM88_025996</name>
</gene>
<feature type="compositionally biased region" description="Low complexity" evidence="1">
    <location>
        <begin position="665"/>
        <end position="678"/>
    </location>
</feature>
<dbReference type="GO" id="GO:0010073">
    <property type="term" value="P:meristem maintenance"/>
    <property type="evidence" value="ECO:0007669"/>
    <property type="project" value="InterPro"/>
</dbReference>
<dbReference type="Proteomes" id="UP001237642">
    <property type="component" value="Unassembled WGS sequence"/>
</dbReference>
<protein>
    <recommendedName>
        <fullName evidence="2">Aminotransferase-like plant mobile domain-containing protein</fullName>
    </recommendedName>
</protein>
<sequence length="722" mass="80870">MQCLIHCKYAMHTDINAVDPGPRDPSLLHLQATHRSQAVWRVGGGDSQRFRRRNPNQSSLPALDHRMIPLLQSTGFYGVSRVSSLQLDWGLLSALVERWRPETHTFHFPMGECTVTLQDVAVILGLPIDGNPVMCDASPARNMSWADTVASIFGSVPSKDCFNGSRLQLTWFASVTPHRLSEHASEADVLHHTRCYLIQLIGGSLFTDTSGGSIHCMWVQFVRDLATCGGYAWGPAVLAFLYRELCKGSKRDKEEVAGCLLLLQLWAWERLPTLAPIRTSQPLVDDQFWVGHLPGPLGVRWLVGLSFADKAGRTVSVIRTVLDQLATSHFIWEPYSRDVIDGLPAYCLTDQHIWRYRGPMICVFIVEPHMPDRVARQFGMLQSIPADPVYSSDHHSMTLKGNIVVHWGIKHQASIAIWNTRLDHIFEADLIVGDATVPEYHDWYLERTVRFISRLGAFHYYLGGLLKTIADRTQEVLPDVFLLATQGFNDIQNHSLYGFEAFPLEERRDKEREWRQDVGRRRKRGAGGGHGGGRSTRRRVGNEPVDQVVPLPEDQLVDPSLDQGKDDHVVTNLEDDRDPLVHEDSNIDVPEAPTDFEPAPVVIPDMPSFDLGLTPTQQPNQQHSTTQQPPPLQPTHRPPHKPILSYPTFDLGITPPSDDSNAVASSQSTESSQPSLTQASESSNPSPSGRANKFQKVYEPRRSKRVPKPTKCGTDGEKCRKK</sequence>
<evidence type="ECO:0000313" key="3">
    <source>
        <dbReference type="EMBL" id="KAK1379252.1"/>
    </source>
</evidence>
<evidence type="ECO:0000313" key="4">
    <source>
        <dbReference type="Proteomes" id="UP001237642"/>
    </source>
</evidence>